<protein>
    <recommendedName>
        <fullName evidence="4">FecR family protein</fullName>
    </recommendedName>
</protein>
<evidence type="ECO:0000313" key="2">
    <source>
        <dbReference type="EMBL" id="RCW33308.1"/>
    </source>
</evidence>
<keyword evidence="3" id="KW-1185">Reference proteome</keyword>
<comment type="caution">
    <text evidence="2">The sequence shown here is derived from an EMBL/GenBank/DDBJ whole genome shotgun (WGS) entry which is preliminary data.</text>
</comment>
<proteinExistence type="predicted"/>
<sequence length="230" mass="27160">MKKQALTFILLALSITSFCQSNIPRDLKSFTDQFRYEEIRTNTENRANYNFIKGSPFLNKEFSEGEVTMNDSIKFQGVPLRYNIHSDKMEFMTENNLILEVDNTTASYIFNVGDKIFKNKSYHQNNQEKTGILQLLVDGKFKLYKKYTVDFEAATEAKGFQESEPNRFERKKDQYFISLPNKIPELITRKKDLIRVLEPEKPEIKKFIKDERIKTRSEEDLIKLIQHCNK</sequence>
<gene>
    <name evidence="2" type="ORF">DFO77_11373</name>
</gene>
<dbReference type="EMBL" id="QPIZ01000013">
    <property type="protein sequence ID" value="RCW33308.1"/>
    <property type="molecule type" value="Genomic_DNA"/>
</dbReference>
<organism evidence="2 3">
    <name type="scientific">Marinilabilia salmonicolor</name>
    <dbReference type="NCBI Taxonomy" id="989"/>
    <lineage>
        <taxon>Bacteria</taxon>
        <taxon>Pseudomonadati</taxon>
        <taxon>Bacteroidota</taxon>
        <taxon>Bacteroidia</taxon>
        <taxon>Marinilabiliales</taxon>
        <taxon>Marinilabiliaceae</taxon>
        <taxon>Marinilabilia</taxon>
    </lineage>
</organism>
<dbReference type="AlphaFoldDB" id="A0A368UWR6"/>
<dbReference type="Proteomes" id="UP000252733">
    <property type="component" value="Unassembled WGS sequence"/>
</dbReference>
<feature type="chain" id="PRO_5016678241" description="FecR family protein" evidence="1">
    <location>
        <begin position="20"/>
        <end position="230"/>
    </location>
</feature>
<accession>A0A368UWR6</accession>
<keyword evidence="1" id="KW-0732">Signal</keyword>
<name>A0A368UWR6_9BACT</name>
<feature type="signal peptide" evidence="1">
    <location>
        <begin position="1"/>
        <end position="19"/>
    </location>
</feature>
<reference evidence="2 3" key="1">
    <citation type="submission" date="2018-07" db="EMBL/GenBank/DDBJ databases">
        <title>Freshwater and sediment microbial communities from various areas in North America, analyzing microbe dynamics in response to fracking.</title>
        <authorList>
            <person name="Lamendella R."/>
        </authorList>
    </citation>
    <scope>NUCLEOTIDE SEQUENCE [LARGE SCALE GENOMIC DNA]</scope>
    <source>
        <strain evidence="2 3">160A</strain>
    </source>
</reference>
<evidence type="ECO:0000256" key="1">
    <source>
        <dbReference type="SAM" id="SignalP"/>
    </source>
</evidence>
<evidence type="ECO:0008006" key="4">
    <source>
        <dbReference type="Google" id="ProtNLM"/>
    </source>
</evidence>
<evidence type="ECO:0000313" key="3">
    <source>
        <dbReference type="Proteomes" id="UP000252733"/>
    </source>
</evidence>